<proteinExistence type="inferred from homology"/>
<evidence type="ECO:0000256" key="3">
    <source>
        <dbReference type="ARBA" id="ARBA00022692"/>
    </source>
</evidence>
<dbReference type="PANTHER" id="PTHR12825:SF0">
    <property type="entry name" value="VESICLE TRANSPORT PROTEIN SEC20"/>
    <property type="match status" value="1"/>
</dbReference>
<dbReference type="Proteomes" id="UP001273166">
    <property type="component" value="Unassembled WGS sequence"/>
</dbReference>
<keyword evidence="4" id="KW-0256">Endoplasmic reticulum</keyword>
<keyword evidence="3" id="KW-0812">Transmembrane</keyword>
<comment type="subcellular location">
    <subcellularLocation>
        <location evidence="1">Endoplasmic reticulum membrane</location>
        <topology evidence="1">Single-pass type IV membrane protein</topology>
    </subcellularLocation>
</comment>
<feature type="region of interest" description="Disordered" evidence="11">
    <location>
        <begin position="395"/>
        <end position="441"/>
    </location>
</feature>
<dbReference type="InterPro" id="IPR005606">
    <property type="entry name" value="Sec20"/>
</dbReference>
<evidence type="ECO:0000256" key="2">
    <source>
        <dbReference type="ARBA" id="ARBA00022448"/>
    </source>
</evidence>
<feature type="compositionally biased region" description="Basic and acidic residues" evidence="11">
    <location>
        <begin position="395"/>
        <end position="427"/>
    </location>
</feature>
<sequence length="441" mass="48462">MATFESLQERLAALQETTGQLRELIDRLANIKFQPGSVPLSNSDEDNVAAELATEISQILREEEEDLELLQEEIIDLRSGRPGSEAEHRKTRLKEGAHRLQTELKDCRTAFRRAQLSARRSLEAAQKLERELLLASYAASATSAASSTVLTNPDSSNITNSSASTDGHAAKPASFPQFATAEDPRNQLFTARDRRRHGHNKKPTSSSDGNNKPEEVVAASNDVTLALRRTHQLIAGELAKSAFAAQTLAESTAALAELERSYQGLDGLLARSRDLVASLVSAQKSDTWYLQMALRMLLATLAWLVFRRFLYGPLWWLVWFPIRTGWRVGKGVSSSVGGGRQATMQVVQPGGEGRRTVAVVGVGEEGAVPTVRVGGSETAEGIDPDSMVEKVGRMVEDTLNRRDEEEANRTEVDELEHQPNPKKRMWEEQVGPEAGGVRDEL</sequence>
<dbReference type="AlphaFoldDB" id="A0AAJ0H1Y6"/>
<evidence type="ECO:0000313" key="14">
    <source>
        <dbReference type="Proteomes" id="UP001273166"/>
    </source>
</evidence>
<feature type="domain" description="Sec20 C-terminal" evidence="12">
    <location>
        <begin position="220"/>
        <end position="308"/>
    </location>
</feature>
<name>A0AAJ0H1Y6_9PEZI</name>
<evidence type="ECO:0000256" key="10">
    <source>
        <dbReference type="SAM" id="Coils"/>
    </source>
</evidence>
<dbReference type="GO" id="GO:0031201">
    <property type="term" value="C:SNARE complex"/>
    <property type="evidence" value="ECO:0007669"/>
    <property type="project" value="TreeGrafter"/>
</dbReference>
<protein>
    <recommendedName>
        <fullName evidence="12">Sec20 C-terminal domain-containing protein</fullName>
    </recommendedName>
</protein>
<feature type="coiled-coil region" evidence="10">
    <location>
        <begin position="53"/>
        <end position="80"/>
    </location>
</feature>
<reference evidence="13" key="2">
    <citation type="submission" date="2023-06" db="EMBL/GenBank/DDBJ databases">
        <authorList>
            <consortium name="Lawrence Berkeley National Laboratory"/>
            <person name="Mondo S.J."/>
            <person name="Hensen N."/>
            <person name="Bonometti L."/>
            <person name="Westerberg I."/>
            <person name="Brannstrom I.O."/>
            <person name="Guillou S."/>
            <person name="Cros-Aarteil S."/>
            <person name="Calhoun S."/>
            <person name="Haridas S."/>
            <person name="Kuo A."/>
            <person name="Pangilinan J."/>
            <person name="Riley R."/>
            <person name="Labutti K."/>
            <person name="Andreopoulos B."/>
            <person name="Lipzen A."/>
            <person name="Chen C."/>
            <person name="Yanf M."/>
            <person name="Daum C."/>
            <person name="Ng V."/>
            <person name="Clum A."/>
            <person name="Steindorff A."/>
            <person name="Ohm R."/>
            <person name="Martin F."/>
            <person name="Silar P."/>
            <person name="Natvig D."/>
            <person name="Lalanne C."/>
            <person name="Gautier V."/>
            <person name="Ament-Velasquez S.L."/>
            <person name="Kruys A."/>
            <person name="Hutchinson M.I."/>
            <person name="Powell A.J."/>
            <person name="Barry K."/>
            <person name="Miller A.N."/>
            <person name="Grigoriev I.V."/>
            <person name="Debuchy R."/>
            <person name="Gladieux P."/>
            <person name="Thoren M.H."/>
            <person name="Johannesson H."/>
        </authorList>
    </citation>
    <scope>NUCLEOTIDE SEQUENCE</scope>
    <source>
        <strain evidence="13">CBS 333.67</strain>
    </source>
</reference>
<evidence type="ECO:0000256" key="11">
    <source>
        <dbReference type="SAM" id="MobiDB-lite"/>
    </source>
</evidence>
<feature type="region of interest" description="Disordered" evidence="11">
    <location>
        <begin position="144"/>
        <end position="215"/>
    </location>
</feature>
<keyword evidence="8" id="KW-0472">Membrane</keyword>
<dbReference type="GeneID" id="87886136"/>
<evidence type="ECO:0000256" key="7">
    <source>
        <dbReference type="ARBA" id="ARBA00023054"/>
    </source>
</evidence>
<keyword evidence="14" id="KW-1185">Reference proteome</keyword>
<evidence type="ECO:0000256" key="4">
    <source>
        <dbReference type="ARBA" id="ARBA00022824"/>
    </source>
</evidence>
<feature type="compositionally biased region" description="Polar residues" evidence="11">
    <location>
        <begin position="152"/>
        <end position="165"/>
    </location>
</feature>
<dbReference type="EMBL" id="JAUDZG010000001">
    <property type="protein sequence ID" value="KAK3310035.1"/>
    <property type="molecule type" value="Genomic_DNA"/>
</dbReference>
<organism evidence="13 14">
    <name type="scientific">Chaetomium strumarium</name>
    <dbReference type="NCBI Taxonomy" id="1170767"/>
    <lineage>
        <taxon>Eukaryota</taxon>
        <taxon>Fungi</taxon>
        <taxon>Dikarya</taxon>
        <taxon>Ascomycota</taxon>
        <taxon>Pezizomycotina</taxon>
        <taxon>Sordariomycetes</taxon>
        <taxon>Sordariomycetidae</taxon>
        <taxon>Sordariales</taxon>
        <taxon>Chaetomiaceae</taxon>
        <taxon>Chaetomium</taxon>
    </lineage>
</organism>
<evidence type="ECO:0000313" key="13">
    <source>
        <dbReference type="EMBL" id="KAK3310035.1"/>
    </source>
</evidence>
<keyword evidence="5" id="KW-0931">ER-Golgi transport</keyword>
<comment type="caution">
    <text evidence="13">The sequence shown here is derived from an EMBL/GenBank/DDBJ whole genome shotgun (WGS) entry which is preliminary data.</text>
</comment>
<evidence type="ECO:0000256" key="8">
    <source>
        <dbReference type="ARBA" id="ARBA00023136"/>
    </source>
</evidence>
<keyword evidence="7 10" id="KW-0175">Coiled coil</keyword>
<feature type="compositionally biased region" description="Basic residues" evidence="11">
    <location>
        <begin position="193"/>
        <end position="202"/>
    </location>
</feature>
<dbReference type="GO" id="GO:0005484">
    <property type="term" value="F:SNAP receptor activity"/>
    <property type="evidence" value="ECO:0007669"/>
    <property type="project" value="InterPro"/>
</dbReference>
<dbReference type="RefSeq" id="XP_062725815.1">
    <property type="nucleotide sequence ID" value="XM_062867307.1"/>
</dbReference>
<comment type="similarity">
    <text evidence="9">Belongs to the SEC20 family.</text>
</comment>
<reference evidence="13" key="1">
    <citation type="journal article" date="2023" name="Mol. Phylogenet. Evol.">
        <title>Genome-scale phylogeny and comparative genomics of the fungal order Sordariales.</title>
        <authorList>
            <person name="Hensen N."/>
            <person name="Bonometti L."/>
            <person name="Westerberg I."/>
            <person name="Brannstrom I.O."/>
            <person name="Guillou S."/>
            <person name="Cros-Aarteil S."/>
            <person name="Calhoun S."/>
            <person name="Haridas S."/>
            <person name="Kuo A."/>
            <person name="Mondo S."/>
            <person name="Pangilinan J."/>
            <person name="Riley R."/>
            <person name="LaButti K."/>
            <person name="Andreopoulos B."/>
            <person name="Lipzen A."/>
            <person name="Chen C."/>
            <person name="Yan M."/>
            <person name="Daum C."/>
            <person name="Ng V."/>
            <person name="Clum A."/>
            <person name="Steindorff A."/>
            <person name="Ohm R.A."/>
            <person name="Martin F."/>
            <person name="Silar P."/>
            <person name="Natvig D.O."/>
            <person name="Lalanne C."/>
            <person name="Gautier V."/>
            <person name="Ament-Velasquez S.L."/>
            <person name="Kruys A."/>
            <person name="Hutchinson M.I."/>
            <person name="Powell A.J."/>
            <person name="Barry K."/>
            <person name="Miller A.N."/>
            <person name="Grigoriev I.V."/>
            <person name="Debuchy R."/>
            <person name="Gladieux P."/>
            <person name="Hiltunen Thoren M."/>
            <person name="Johannesson H."/>
        </authorList>
    </citation>
    <scope>NUCLEOTIDE SEQUENCE</scope>
    <source>
        <strain evidence="13">CBS 333.67</strain>
    </source>
</reference>
<keyword evidence="6" id="KW-1133">Transmembrane helix</keyword>
<evidence type="ECO:0000259" key="12">
    <source>
        <dbReference type="Pfam" id="PF03908"/>
    </source>
</evidence>
<dbReference type="GO" id="GO:0006890">
    <property type="term" value="P:retrograde vesicle-mediated transport, Golgi to endoplasmic reticulum"/>
    <property type="evidence" value="ECO:0007669"/>
    <property type="project" value="InterPro"/>
</dbReference>
<evidence type="ECO:0000256" key="1">
    <source>
        <dbReference type="ARBA" id="ARBA00004163"/>
    </source>
</evidence>
<dbReference type="InterPro" id="IPR056173">
    <property type="entry name" value="Sec20_C"/>
</dbReference>
<dbReference type="Pfam" id="PF03908">
    <property type="entry name" value="Sec20"/>
    <property type="match status" value="1"/>
</dbReference>
<keyword evidence="2" id="KW-0813">Transport</keyword>
<accession>A0AAJ0H1Y6</accession>
<evidence type="ECO:0000256" key="5">
    <source>
        <dbReference type="ARBA" id="ARBA00022892"/>
    </source>
</evidence>
<evidence type="ECO:0000256" key="6">
    <source>
        <dbReference type="ARBA" id="ARBA00022989"/>
    </source>
</evidence>
<evidence type="ECO:0000256" key="9">
    <source>
        <dbReference type="ARBA" id="ARBA00037934"/>
    </source>
</evidence>
<dbReference type="PANTHER" id="PTHR12825">
    <property type="entry name" value="BNIP1-RELATED"/>
    <property type="match status" value="1"/>
</dbReference>
<gene>
    <name evidence="13" type="ORF">B0T15DRAFT_498212</name>
</gene>
<dbReference type="GO" id="GO:0005789">
    <property type="term" value="C:endoplasmic reticulum membrane"/>
    <property type="evidence" value="ECO:0007669"/>
    <property type="project" value="UniProtKB-SubCell"/>
</dbReference>